<reference evidence="1 2" key="1">
    <citation type="journal article" date="2011" name="PLoS Pathog.">
        <title>Dynamic evolution of pathogenicity revealed by sequencing and comparative genomics of 19 Pseudomonas syringae isolates.</title>
        <authorList>
            <person name="Baltrus D.A."/>
            <person name="Nishimura M.T."/>
            <person name="Romanchuk A."/>
            <person name="Chang J.H."/>
            <person name="Mukhtar M.S."/>
            <person name="Cherkis K."/>
            <person name="Roach J."/>
            <person name="Grant S.R."/>
            <person name="Jones C.D."/>
            <person name="Dangl J.L."/>
        </authorList>
    </citation>
    <scope>NUCLEOTIDE SEQUENCE [LARGE SCALE GENOMIC DNA]</scope>
    <source>
        <strain evidence="1 2">M301315</strain>
    </source>
</reference>
<sequence>MTTEPSTSDLALSRALFLKNLLKLGRQAQTFNADIILDVFKGVRMDESGKSSAFLAFEELSNLSQDMVLEAKRLFGSAPNMVSHFEKVSMFVTHGTALFSAISAFALQLESPAYTEVSHWLVPWFKDDHTEQVGRLSGGERFDLYDVAHMAIRLKQVFGQAMNNRTPEMFADEQFRGIRVQNRLFALTMHNQLLKIIEESRASEERSSYWVSKIKEVETNDPGGWPILRAELASKLLTYDLQGLAGLRLQTLGYNSPKGAECTNRVEGLVRNAVLGIQDTDIQTQSTVISGNKLYRQDVLVDDLIETLDDFKRHYNDNDKGDSFYGGEQTTKLLSEIFQKFELTTDELSNIGLRSAASLNRGQVRELLQKPLLDRLKVMMDVFVDQFVMNHSELNFHVLCAVVKNLPENIASKLASYSDETRASIYKITGSAKYLTGIKNSAVIDDLMARDLGI</sequence>
<accession>A0AAD0M4G6</accession>
<dbReference type="RefSeq" id="WP_005742124.1">
    <property type="nucleotide sequence ID" value="NZ_CP031226.1"/>
</dbReference>
<organism evidence="1 2">
    <name type="scientific">Pseudomonas amygdali pv. lachrymans str. M301315</name>
    <dbReference type="NCBI Taxonomy" id="629260"/>
    <lineage>
        <taxon>Bacteria</taxon>
        <taxon>Pseudomonadati</taxon>
        <taxon>Pseudomonadota</taxon>
        <taxon>Gammaproteobacteria</taxon>
        <taxon>Pseudomonadales</taxon>
        <taxon>Pseudomonadaceae</taxon>
        <taxon>Pseudomonas</taxon>
        <taxon>Pseudomonas amygdali</taxon>
    </lineage>
</organism>
<protein>
    <submittedName>
        <fullName evidence="1">Uncharacterized protein</fullName>
    </submittedName>
</protein>
<evidence type="ECO:0000313" key="1">
    <source>
        <dbReference type="EMBL" id="AXH59643.1"/>
    </source>
</evidence>
<dbReference type="AlphaFoldDB" id="A0AAD0M4G6"/>
<gene>
    <name evidence="1" type="ORF">PLA107_030940</name>
</gene>
<geneLocation type="plasmid" evidence="2">
    <name>pmppla107</name>
</geneLocation>
<dbReference type="GeneID" id="39473754"/>
<name>A0AAD0M4G6_PSEAV</name>
<dbReference type="EMBL" id="CP031226">
    <property type="protein sequence ID" value="AXH59643.1"/>
    <property type="molecule type" value="Genomic_DNA"/>
</dbReference>
<proteinExistence type="predicted"/>
<keyword evidence="1" id="KW-0614">Plasmid</keyword>
<evidence type="ECO:0000313" key="2">
    <source>
        <dbReference type="Proteomes" id="UP000006426"/>
    </source>
</evidence>
<dbReference type="Proteomes" id="UP000006426">
    <property type="component" value="Plasmid pmppla107"/>
</dbReference>